<dbReference type="Proteomes" id="UP000580250">
    <property type="component" value="Unassembled WGS sequence"/>
</dbReference>
<evidence type="ECO:0000313" key="4">
    <source>
        <dbReference type="Proteomes" id="UP000580250"/>
    </source>
</evidence>
<proteinExistence type="predicted"/>
<feature type="coiled-coil region" evidence="1">
    <location>
        <begin position="115"/>
        <end position="153"/>
    </location>
</feature>
<keyword evidence="2" id="KW-0472">Membrane</keyword>
<dbReference type="AlphaFoldDB" id="A0A6V7U2X0"/>
<protein>
    <submittedName>
        <fullName evidence="3">Uncharacterized protein</fullName>
    </submittedName>
</protein>
<dbReference type="OrthoDB" id="5900540at2759"/>
<gene>
    <name evidence="3" type="ORF">MENT_LOCUS6470</name>
</gene>
<organism evidence="3 4">
    <name type="scientific">Meloidogyne enterolobii</name>
    <name type="common">Root-knot nematode worm</name>
    <name type="synonym">Meloidogyne mayaguensis</name>
    <dbReference type="NCBI Taxonomy" id="390850"/>
    <lineage>
        <taxon>Eukaryota</taxon>
        <taxon>Metazoa</taxon>
        <taxon>Ecdysozoa</taxon>
        <taxon>Nematoda</taxon>
        <taxon>Chromadorea</taxon>
        <taxon>Rhabditida</taxon>
        <taxon>Tylenchina</taxon>
        <taxon>Tylenchomorpha</taxon>
        <taxon>Tylenchoidea</taxon>
        <taxon>Meloidogynidae</taxon>
        <taxon>Meloidogyninae</taxon>
        <taxon>Meloidogyne</taxon>
    </lineage>
</organism>
<name>A0A6V7U2X0_MELEN</name>
<evidence type="ECO:0000256" key="1">
    <source>
        <dbReference type="SAM" id="Coils"/>
    </source>
</evidence>
<reference evidence="3 4" key="1">
    <citation type="submission" date="2020-08" db="EMBL/GenBank/DDBJ databases">
        <authorList>
            <person name="Koutsovoulos G."/>
            <person name="Danchin GJ E."/>
        </authorList>
    </citation>
    <scope>NUCLEOTIDE SEQUENCE [LARGE SCALE GENOMIC DNA]</scope>
</reference>
<evidence type="ECO:0000256" key="2">
    <source>
        <dbReference type="SAM" id="Phobius"/>
    </source>
</evidence>
<accession>A0A6V7U2X0</accession>
<keyword evidence="1" id="KW-0175">Coiled coil</keyword>
<comment type="caution">
    <text evidence="3">The sequence shown here is derived from an EMBL/GenBank/DDBJ whole genome shotgun (WGS) entry which is preliminary data.</text>
</comment>
<feature type="transmembrane region" description="Helical" evidence="2">
    <location>
        <begin position="51"/>
        <end position="71"/>
    </location>
</feature>
<dbReference type="EMBL" id="CAJEWN010000025">
    <property type="protein sequence ID" value="CAD2140359.1"/>
    <property type="molecule type" value="Genomic_DNA"/>
</dbReference>
<evidence type="ECO:0000313" key="3">
    <source>
        <dbReference type="EMBL" id="CAD2140359.1"/>
    </source>
</evidence>
<keyword evidence="2" id="KW-1133">Transmembrane helix</keyword>
<keyword evidence="2" id="KW-0812">Transmembrane</keyword>
<sequence>MTSFQTPPPTILFNPSTSTFSSSKININKDLIKENLREKLIKYHQQKQHPFSLILMFSFLFSFLVTCSTGAPHSAFYDASINSFSEPAFSVFLPTNSRSFVGIRTLRPSKAVFGFRQLRESLAEHSEQRRELRKTRELEVKQGEEELQLLEQLQNKNLSQRQPRKYINLQRRQKIYDRLLCIATFQNLSQCRNSK</sequence>